<dbReference type="GO" id="GO:0004521">
    <property type="term" value="F:RNA endonuclease activity"/>
    <property type="evidence" value="ECO:0007669"/>
    <property type="project" value="TreeGrafter"/>
</dbReference>
<evidence type="ECO:0000313" key="5">
    <source>
        <dbReference type="WormBase" id="SRAE_2000297900"/>
    </source>
</evidence>
<protein>
    <submittedName>
        <fullName evidence="2 4">Ribonuclease Zc3h12a-like domain-containing protein</fullName>
    </submittedName>
</protein>
<name>A0A090LEV9_STRRB</name>
<dbReference type="GO" id="GO:0005634">
    <property type="term" value="C:nucleus"/>
    <property type="evidence" value="ECO:0007669"/>
    <property type="project" value="TreeGrafter"/>
</dbReference>
<reference evidence="2 3" key="1">
    <citation type="submission" date="2014-09" db="EMBL/GenBank/DDBJ databases">
        <authorList>
            <person name="Martin A.A."/>
        </authorList>
    </citation>
    <scope>NUCLEOTIDE SEQUENCE</scope>
    <source>
        <strain evidence="3">ED321</strain>
        <strain evidence="2">ED321 Heterogonic</strain>
    </source>
</reference>
<feature type="domain" description="RNase NYN" evidence="1">
    <location>
        <begin position="40"/>
        <end position="177"/>
    </location>
</feature>
<dbReference type="RefSeq" id="XP_024507521.1">
    <property type="nucleotide sequence ID" value="XM_024654117.1"/>
</dbReference>
<reference evidence="4" key="2">
    <citation type="submission" date="2020-12" db="UniProtKB">
        <authorList>
            <consortium name="WormBaseParasite"/>
        </authorList>
    </citation>
    <scope>IDENTIFICATION</scope>
</reference>
<dbReference type="WormBase" id="SRAE_2000297900">
    <property type="protein sequence ID" value="SRP01514"/>
    <property type="gene ID" value="WBGene00263198"/>
</dbReference>
<dbReference type="OrthoDB" id="392925at2759"/>
<keyword evidence="3" id="KW-1185">Reference proteome</keyword>
<dbReference type="PANTHER" id="PTHR12876:SF37">
    <property type="entry name" value="ENDORIBONUCLEASE REGE-1-RELATED"/>
    <property type="match status" value="1"/>
</dbReference>
<dbReference type="GO" id="GO:0036464">
    <property type="term" value="C:cytoplasmic ribonucleoprotein granule"/>
    <property type="evidence" value="ECO:0007669"/>
    <property type="project" value="TreeGrafter"/>
</dbReference>
<gene>
    <name evidence="2 4 5" type="ORF">SRAE_2000297900</name>
</gene>
<accession>A0A090LEV9</accession>
<evidence type="ECO:0000259" key="1">
    <source>
        <dbReference type="Pfam" id="PF11977"/>
    </source>
</evidence>
<dbReference type="AlphaFoldDB" id="A0A090LEV9"/>
<organism evidence="2">
    <name type="scientific">Strongyloides ratti</name>
    <name type="common">Parasitic roundworm</name>
    <dbReference type="NCBI Taxonomy" id="34506"/>
    <lineage>
        <taxon>Eukaryota</taxon>
        <taxon>Metazoa</taxon>
        <taxon>Ecdysozoa</taxon>
        <taxon>Nematoda</taxon>
        <taxon>Chromadorea</taxon>
        <taxon>Rhabditida</taxon>
        <taxon>Tylenchina</taxon>
        <taxon>Panagrolaimomorpha</taxon>
        <taxon>Strongyloidoidea</taxon>
        <taxon>Strongyloididae</taxon>
        <taxon>Strongyloides</taxon>
    </lineage>
</organism>
<evidence type="ECO:0000313" key="3">
    <source>
        <dbReference type="Proteomes" id="UP000035682"/>
    </source>
</evidence>
<dbReference type="GeneID" id="36380691"/>
<dbReference type="Proteomes" id="UP000035682">
    <property type="component" value="Unplaced"/>
</dbReference>
<dbReference type="InterPro" id="IPR051101">
    <property type="entry name" value="ZC3H12/N4BP1_RNase_Reg"/>
</dbReference>
<evidence type="ECO:0000313" key="4">
    <source>
        <dbReference type="WBParaSite" id="SRAE_2000297900.1"/>
    </source>
</evidence>
<dbReference type="GO" id="GO:0003729">
    <property type="term" value="F:mRNA binding"/>
    <property type="evidence" value="ECO:0007669"/>
    <property type="project" value="TreeGrafter"/>
</dbReference>
<dbReference type="PANTHER" id="PTHR12876">
    <property type="entry name" value="N4BP1-RELATED"/>
    <property type="match status" value="1"/>
</dbReference>
<dbReference type="Pfam" id="PF11977">
    <property type="entry name" value="RNase_Zc3h12a"/>
    <property type="match status" value="1"/>
</dbReference>
<proteinExistence type="predicted"/>
<dbReference type="CTD" id="36380691"/>
<sequence length="352" mass="40943">MNNTSGMLKELYNKQVQKKLQRIVQNEYIFKPPCAEALPRIVVLDGCNIARGSCGPQREYFNCAGLLAAIRYFLIRNIDVMIFMPVIYLNNDNPFIADSHLLLELKKFDIITFTPARASHRGRPAFLNYDDLYVLHAAKRFGGVIVSNDRYSDILKRHQYQQYHHIITHQRLDIQFIPVGKSIVKFGKDIFYKCLPNIEFSTTLQDSSSIISQKSLFCMPFNDDYEKVAFRGRHWSKSRRLEIIRAIDTLLHNLESKCCIYDYTSHVATLSPLLNVQFANYFPTYDKTKKNKNVNTLHFSETLSNYSTLDKSTEDNYTLTPRELQVMAFKDSFERFSEQIKKKNPNNKLLTG</sequence>
<evidence type="ECO:0000313" key="2">
    <source>
        <dbReference type="EMBL" id="CEF68321.1"/>
    </source>
</evidence>
<dbReference type="InterPro" id="IPR021869">
    <property type="entry name" value="RNase_Zc3h12_NYN"/>
</dbReference>
<dbReference type="EMBL" id="LN609529">
    <property type="protein sequence ID" value="CEF68321.1"/>
    <property type="molecule type" value="Genomic_DNA"/>
</dbReference>
<dbReference type="OMA" id="PELCVIH"/>
<dbReference type="Gene3D" id="3.40.50.11980">
    <property type="match status" value="1"/>
</dbReference>
<dbReference type="WBParaSite" id="SRAE_2000297900.1">
    <property type="protein sequence ID" value="SRAE_2000297900.1"/>
    <property type="gene ID" value="WBGene00263198"/>
</dbReference>